<dbReference type="GO" id="GO:0022857">
    <property type="term" value="F:transmembrane transporter activity"/>
    <property type="evidence" value="ECO:0007669"/>
    <property type="project" value="InterPro"/>
</dbReference>
<feature type="transmembrane region" description="Helical" evidence="4">
    <location>
        <begin position="124"/>
        <end position="143"/>
    </location>
</feature>
<gene>
    <name evidence="6" type="ORF">CCM_08259</name>
</gene>
<dbReference type="VEuPathDB" id="FungiDB:CCM_08259"/>
<dbReference type="GeneID" id="18170267"/>
<evidence type="ECO:0000313" key="6">
    <source>
        <dbReference type="EMBL" id="EGX88216.1"/>
    </source>
</evidence>
<feature type="transmembrane region" description="Helical" evidence="4">
    <location>
        <begin position="222"/>
        <end position="244"/>
    </location>
</feature>
<feature type="compositionally biased region" description="Basic and acidic residues" evidence="3">
    <location>
        <begin position="21"/>
        <end position="44"/>
    </location>
</feature>
<dbReference type="InParanoid" id="G3JT69"/>
<dbReference type="Proteomes" id="UP000001610">
    <property type="component" value="Unassembled WGS sequence"/>
</dbReference>
<evidence type="ECO:0000256" key="4">
    <source>
        <dbReference type="SAM" id="Phobius"/>
    </source>
</evidence>
<feature type="transmembrane region" description="Helical" evidence="4">
    <location>
        <begin position="300"/>
        <end position="322"/>
    </location>
</feature>
<feature type="domain" description="Major facilitator superfamily (MFS) profile" evidence="5">
    <location>
        <begin position="265"/>
        <end position="453"/>
    </location>
</feature>
<feature type="transmembrane region" description="Helical" evidence="4">
    <location>
        <begin position="93"/>
        <end position="112"/>
    </location>
</feature>
<dbReference type="Pfam" id="PF07690">
    <property type="entry name" value="MFS_1"/>
    <property type="match status" value="1"/>
</dbReference>
<keyword evidence="4" id="KW-0812">Transmembrane</keyword>
<accession>G3JT69</accession>
<dbReference type="OrthoDB" id="6499973at2759"/>
<dbReference type="Gene3D" id="1.20.1250.20">
    <property type="entry name" value="MFS general substrate transporter like domains"/>
    <property type="match status" value="2"/>
</dbReference>
<keyword evidence="4" id="KW-1133">Transmembrane helix</keyword>
<evidence type="ECO:0000256" key="1">
    <source>
        <dbReference type="ARBA" id="ARBA00004141"/>
    </source>
</evidence>
<evidence type="ECO:0000313" key="7">
    <source>
        <dbReference type="Proteomes" id="UP000001610"/>
    </source>
</evidence>
<dbReference type="GO" id="GO:0016020">
    <property type="term" value="C:membrane"/>
    <property type="evidence" value="ECO:0007669"/>
    <property type="project" value="UniProtKB-SubCell"/>
</dbReference>
<protein>
    <submittedName>
        <fullName evidence="6">MFS monocarboxylate transporter, putative</fullName>
    </submittedName>
</protein>
<feature type="transmembrane region" description="Helical" evidence="4">
    <location>
        <begin position="52"/>
        <end position="81"/>
    </location>
</feature>
<dbReference type="OMA" id="VFCMTSA"/>
<dbReference type="RefSeq" id="XP_006673461.1">
    <property type="nucleotide sequence ID" value="XM_006673398.1"/>
</dbReference>
<feature type="transmembrane region" description="Helical" evidence="4">
    <location>
        <begin position="329"/>
        <end position="349"/>
    </location>
</feature>
<reference evidence="6 7" key="1">
    <citation type="journal article" date="2011" name="Genome Biol.">
        <title>Genome sequence of the insect pathogenic fungus Cordyceps militaris, a valued traditional Chinese medicine.</title>
        <authorList>
            <person name="Zheng P."/>
            <person name="Xia Y."/>
            <person name="Xiao G."/>
            <person name="Xiong C."/>
            <person name="Hu X."/>
            <person name="Zhang S."/>
            <person name="Zheng H."/>
            <person name="Huang Y."/>
            <person name="Zhou Y."/>
            <person name="Wang S."/>
            <person name="Zhao G.P."/>
            <person name="Liu X."/>
            <person name="St Leger R.J."/>
            <person name="Wang C."/>
        </authorList>
    </citation>
    <scope>NUCLEOTIDE SEQUENCE [LARGE SCALE GENOMIC DNA]</scope>
    <source>
        <strain evidence="6 7">CM01</strain>
    </source>
</reference>
<dbReference type="InterPro" id="IPR050327">
    <property type="entry name" value="Proton-linked_MCT"/>
</dbReference>
<comment type="similarity">
    <text evidence="2">Belongs to the major facilitator superfamily. Monocarboxylate porter (TC 2.A.1.13) family.</text>
</comment>
<feature type="transmembrane region" description="Helical" evidence="4">
    <location>
        <begin position="420"/>
        <end position="440"/>
    </location>
</feature>
<keyword evidence="7" id="KW-1185">Reference proteome</keyword>
<dbReference type="SUPFAM" id="SSF103473">
    <property type="entry name" value="MFS general substrate transporter"/>
    <property type="match status" value="1"/>
</dbReference>
<dbReference type="InterPro" id="IPR011701">
    <property type="entry name" value="MFS"/>
</dbReference>
<evidence type="ECO:0000256" key="2">
    <source>
        <dbReference type="ARBA" id="ARBA00006727"/>
    </source>
</evidence>
<name>G3JT69_CORMM</name>
<dbReference type="eggNOG" id="KOG2504">
    <property type="taxonomic scope" value="Eukaryota"/>
</dbReference>
<proteinExistence type="inferred from homology"/>
<dbReference type="PANTHER" id="PTHR11360:SF319">
    <property type="entry name" value="MAJOR FACILITATOR SUPERFAMILY (MFS) PROFILE DOMAIN-CONTAINING PROTEIN"/>
    <property type="match status" value="1"/>
</dbReference>
<evidence type="ECO:0000259" key="5">
    <source>
        <dbReference type="PROSITE" id="PS50850"/>
    </source>
</evidence>
<dbReference type="InterPro" id="IPR036259">
    <property type="entry name" value="MFS_trans_sf"/>
</dbReference>
<feature type="transmembrane region" description="Helical" evidence="4">
    <location>
        <begin position="190"/>
        <end position="210"/>
    </location>
</feature>
<sequence length="453" mass="48305">MAAHDSQALQSQPETAHHRREPGLDEKQEKHADASKNTSDDLSKAPDGGLEAWLVAAGGFCIFFCCLGFSNSFGVLADYYLQHQLRGVSPSKIAWIGSLAIFLQFFSGMIGGPLFDRYGAKASPLFSGLAVLMEILIACAAGYPAGRRSLRRLDDAAQSLQGAVLQGTLMGFLQFPSMAAVSQYFDVNRAAAIGVAVSGSSIGGIIMPMALSKMLNGTNLGFGWSIRVIGFLILPFLAFPMFAIKARLPPRSRSFWLSAAFRDARLIVLTISMFFVFMGMFLPLFFIPTYATMRGMEPTLAGYLSAILNASSTFGRIIPGILADKVGKLNVYSTGALATAIVIFCMSEATTNAALIVYSIVFGFTSGTIISGASVAFTVCCPDVRDVGTYAGMGMALGALGGLMGPPLDGVMIEHYKGDFFQVAMFSGSVCLFGAFIAFANKWFTPQGLWGKS</sequence>
<dbReference type="PANTHER" id="PTHR11360">
    <property type="entry name" value="MONOCARBOXYLATE TRANSPORTER"/>
    <property type="match status" value="1"/>
</dbReference>
<dbReference type="EMBL" id="JH126405">
    <property type="protein sequence ID" value="EGX88216.1"/>
    <property type="molecule type" value="Genomic_DNA"/>
</dbReference>
<feature type="transmembrane region" description="Helical" evidence="4">
    <location>
        <begin position="387"/>
        <end position="408"/>
    </location>
</feature>
<feature type="transmembrane region" description="Helical" evidence="4">
    <location>
        <begin position="355"/>
        <end position="380"/>
    </location>
</feature>
<feature type="transmembrane region" description="Helical" evidence="4">
    <location>
        <begin position="265"/>
        <end position="288"/>
    </location>
</feature>
<dbReference type="PROSITE" id="PS50850">
    <property type="entry name" value="MFS"/>
    <property type="match status" value="1"/>
</dbReference>
<keyword evidence="4" id="KW-0472">Membrane</keyword>
<organism evidence="6 7">
    <name type="scientific">Cordyceps militaris (strain CM01)</name>
    <name type="common">Caterpillar fungus</name>
    <dbReference type="NCBI Taxonomy" id="983644"/>
    <lineage>
        <taxon>Eukaryota</taxon>
        <taxon>Fungi</taxon>
        <taxon>Dikarya</taxon>
        <taxon>Ascomycota</taxon>
        <taxon>Pezizomycotina</taxon>
        <taxon>Sordariomycetes</taxon>
        <taxon>Hypocreomycetidae</taxon>
        <taxon>Hypocreales</taxon>
        <taxon>Cordycipitaceae</taxon>
        <taxon>Cordyceps</taxon>
    </lineage>
</organism>
<feature type="region of interest" description="Disordered" evidence="3">
    <location>
        <begin position="1"/>
        <end position="44"/>
    </location>
</feature>
<dbReference type="AlphaFoldDB" id="G3JT69"/>
<dbReference type="KEGG" id="cmt:CCM_08259"/>
<comment type="subcellular location">
    <subcellularLocation>
        <location evidence="1">Membrane</location>
        <topology evidence="1">Multi-pass membrane protein</topology>
    </subcellularLocation>
</comment>
<dbReference type="HOGENOM" id="CLU_001265_1_1_1"/>
<evidence type="ECO:0000256" key="3">
    <source>
        <dbReference type="SAM" id="MobiDB-lite"/>
    </source>
</evidence>
<dbReference type="InterPro" id="IPR020846">
    <property type="entry name" value="MFS_dom"/>
</dbReference>